<dbReference type="GO" id="GO:0061630">
    <property type="term" value="F:ubiquitin protein ligase activity"/>
    <property type="evidence" value="ECO:0007669"/>
    <property type="project" value="TreeGrafter"/>
</dbReference>
<dbReference type="PANTHER" id="PTHR24104:SF25">
    <property type="entry name" value="PROTEIN LIN-41"/>
    <property type="match status" value="1"/>
</dbReference>
<dbReference type="PROSITE" id="PS51125">
    <property type="entry name" value="NHL"/>
    <property type="match status" value="1"/>
</dbReference>
<accession>A0A816G425</accession>
<dbReference type="InterPro" id="IPR050952">
    <property type="entry name" value="TRIM-NHL_E3_ligases"/>
</dbReference>
<dbReference type="Gene3D" id="2.120.10.30">
    <property type="entry name" value="TolB, C-terminal domain"/>
    <property type="match status" value="2"/>
</dbReference>
<keyword evidence="4" id="KW-1185">Reference proteome</keyword>
<evidence type="ECO:0008006" key="5">
    <source>
        <dbReference type="Google" id="ProtNLM"/>
    </source>
</evidence>
<evidence type="ECO:0000313" key="3">
    <source>
        <dbReference type="EMBL" id="CAF1668950.1"/>
    </source>
</evidence>
<feature type="non-terminal residue" evidence="3">
    <location>
        <position position="1"/>
    </location>
</feature>
<dbReference type="GO" id="GO:0043161">
    <property type="term" value="P:proteasome-mediated ubiquitin-dependent protein catabolic process"/>
    <property type="evidence" value="ECO:0007669"/>
    <property type="project" value="TreeGrafter"/>
</dbReference>
<proteinExistence type="predicted"/>
<dbReference type="InterPro" id="IPR001258">
    <property type="entry name" value="NHL_repeat"/>
</dbReference>
<keyword evidence="1" id="KW-0677">Repeat</keyword>
<sequence length="399" mass="44465">LLILLREASWDENGTSVAGLSNGMSGSFLVEVHQPFRIIITNDNVLYISDIANHRVLAVHLIDSTRVNYAIGDGPEPNQYEFYFTYDVFVFNKSLYVLDHGNRKVKEMSLNGSNPTLVPYVKDLVTPICLFIDNDGNIYVSDQGVHKVFVFRPSAVPGETIAGNGTEGFTDEQLNQPASSGIRVAGNGAPGNSLEQVNSSTDVIVDQNKYMYISESGDSRITRWGPHLTCGICIAGCIGKSGVQANQLMSPHAIAFDRHGSLYVSDHGAHRVQRFQLLNYPAHGFFIDSNDAIYLADHSRKRIITWSKHSVHPERELAAHLFKYASVFVTLNGDIYFENGTAQGRIDKFPSNSEDSEFVANFSSNCYDIFIDIENRVRERIDVSLRYIFGLYADDETNN</sequence>
<dbReference type="GO" id="GO:0000209">
    <property type="term" value="P:protein polyubiquitination"/>
    <property type="evidence" value="ECO:0007669"/>
    <property type="project" value="TreeGrafter"/>
</dbReference>
<comment type="caution">
    <text evidence="3">The sequence shown here is derived from an EMBL/GenBank/DDBJ whole genome shotgun (WGS) entry which is preliminary data.</text>
</comment>
<dbReference type="CDD" id="cd05819">
    <property type="entry name" value="NHL"/>
    <property type="match status" value="1"/>
</dbReference>
<dbReference type="SUPFAM" id="SSF101898">
    <property type="entry name" value="NHL repeat"/>
    <property type="match status" value="1"/>
</dbReference>
<dbReference type="Proteomes" id="UP000663828">
    <property type="component" value="Unassembled WGS sequence"/>
</dbReference>
<organism evidence="3 4">
    <name type="scientific">Adineta ricciae</name>
    <name type="common">Rotifer</name>
    <dbReference type="NCBI Taxonomy" id="249248"/>
    <lineage>
        <taxon>Eukaryota</taxon>
        <taxon>Metazoa</taxon>
        <taxon>Spiralia</taxon>
        <taxon>Gnathifera</taxon>
        <taxon>Rotifera</taxon>
        <taxon>Eurotatoria</taxon>
        <taxon>Bdelloidea</taxon>
        <taxon>Adinetida</taxon>
        <taxon>Adinetidae</taxon>
        <taxon>Adineta</taxon>
    </lineage>
</organism>
<evidence type="ECO:0000313" key="4">
    <source>
        <dbReference type="Proteomes" id="UP000663828"/>
    </source>
</evidence>
<dbReference type="PANTHER" id="PTHR24104">
    <property type="entry name" value="E3 UBIQUITIN-PROTEIN LIGASE NHLRC1-RELATED"/>
    <property type="match status" value="1"/>
</dbReference>
<dbReference type="Pfam" id="PF01436">
    <property type="entry name" value="NHL"/>
    <property type="match status" value="1"/>
</dbReference>
<dbReference type="InterPro" id="IPR011042">
    <property type="entry name" value="6-blade_b-propeller_TolB-like"/>
</dbReference>
<reference evidence="3" key="1">
    <citation type="submission" date="2021-02" db="EMBL/GenBank/DDBJ databases">
        <authorList>
            <person name="Nowell W R."/>
        </authorList>
    </citation>
    <scope>NUCLEOTIDE SEQUENCE</scope>
</reference>
<evidence type="ECO:0000256" key="1">
    <source>
        <dbReference type="ARBA" id="ARBA00022737"/>
    </source>
</evidence>
<evidence type="ECO:0000256" key="2">
    <source>
        <dbReference type="PROSITE-ProRule" id="PRU00504"/>
    </source>
</evidence>
<feature type="repeat" description="NHL" evidence="2">
    <location>
        <begin position="235"/>
        <end position="278"/>
    </location>
</feature>
<dbReference type="EMBL" id="CAJNOR010012643">
    <property type="protein sequence ID" value="CAF1668950.1"/>
    <property type="molecule type" value="Genomic_DNA"/>
</dbReference>
<gene>
    <name evidence="3" type="ORF">XAT740_LOCUS58301</name>
</gene>
<dbReference type="GO" id="GO:0008270">
    <property type="term" value="F:zinc ion binding"/>
    <property type="evidence" value="ECO:0007669"/>
    <property type="project" value="UniProtKB-KW"/>
</dbReference>
<protein>
    <recommendedName>
        <fullName evidence="5">NHL repeat protein</fullName>
    </recommendedName>
</protein>
<dbReference type="AlphaFoldDB" id="A0A816G425"/>
<name>A0A816G425_ADIRI</name>